<dbReference type="GO" id="GO:0008270">
    <property type="term" value="F:zinc ion binding"/>
    <property type="evidence" value="ECO:0007669"/>
    <property type="project" value="InterPro"/>
</dbReference>
<reference evidence="7" key="1">
    <citation type="submission" date="2021-03" db="EMBL/GenBank/DDBJ databases">
        <title>Revisited historic fungal species revealed as producer of novel bioactive compounds through whole genome sequencing and comparative genomics.</title>
        <authorList>
            <person name="Vignolle G.A."/>
            <person name="Hochenegger N."/>
            <person name="Mach R.L."/>
            <person name="Mach-Aigner A.R."/>
            <person name="Javad Rahimi M."/>
            <person name="Salim K.A."/>
            <person name="Chan C.M."/>
            <person name="Lim L.B.L."/>
            <person name="Cai F."/>
            <person name="Druzhinina I.S."/>
            <person name="U'Ren J.M."/>
            <person name="Derntl C."/>
        </authorList>
    </citation>
    <scope>NUCLEOTIDE SEQUENCE</scope>
    <source>
        <strain evidence="7">TUCIM 5799</strain>
    </source>
</reference>
<dbReference type="AlphaFoldDB" id="A0A9Q0ALW0"/>
<dbReference type="GO" id="GO:0000978">
    <property type="term" value="F:RNA polymerase II cis-regulatory region sequence-specific DNA binding"/>
    <property type="evidence" value="ECO:0007669"/>
    <property type="project" value="TreeGrafter"/>
</dbReference>
<dbReference type="CDD" id="cd00067">
    <property type="entry name" value="GAL4"/>
    <property type="match status" value="1"/>
</dbReference>
<dbReference type="GO" id="GO:0000981">
    <property type="term" value="F:DNA-binding transcription factor activity, RNA polymerase II-specific"/>
    <property type="evidence" value="ECO:0007669"/>
    <property type="project" value="InterPro"/>
</dbReference>
<keyword evidence="4" id="KW-0539">Nucleus</keyword>
<evidence type="ECO:0000259" key="6">
    <source>
        <dbReference type="PROSITE" id="PS50048"/>
    </source>
</evidence>
<keyword evidence="1" id="KW-0479">Metal-binding</keyword>
<evidence type="ECO:0000256" key="2">
    <source>
        <dbReference type="ARBA" id="ARBA00023015"/>
    </source>
</evidence>
<comment type="caution">
    <text evidence="7">The sequence shown here is derived from an EMBL/GenBank/DDBJ whole genome shotgun (WGS) entry which is preliminary data.</text>
</comment>
<dbReference type="GO" id="GO:0005634">
    <property type="term" value="C:nucleus"/>
    <property type="evidence" value="ECO:0007669"/>
    <property type="project" value="TreeGrafter"/>
</dbReference>
<accession>A0A9Q0ALW0</accession>
<keyword evidence="3" id="KW-0804">Transcription</keyword>
<organism evidence="7 8">
    <name type="scientific">Neoarthrinium moseri</name>
    <dbReference type="NCBI Taxonomy" id="1658444"/>
    <lineage>
        <taxon>Eukaryota</taxon>
        <taxon>Fungi</taxon>
        <taxon>Dikarya</taxon>
        <taxon>Ascomycota</taxon>
        <taxon>Pezizomycotina</taxon>
        <taxon>Sordariomycetes</taxon>
        <taxon>Xylariomycetidae</taxon>
        <taxon>Amphisphaeriales</taxon>
        <taxon>Apiosporaceae</taxon>
        <taxon>Neoarthrinium</taxon>
    </lineage>
</organism>
<dbReference type="Proteomes" id="UP000829685">
    <property type="component" value="Unassembled WGS sequence"/>
</dbReference>
<dbReference type="EMBL" id="JAFIMR010000025">
    <property type="protein sequence ID" value="KAI1863587.1"/>
    <property type="molecule type" value="Genomic_DNA"/>
</dbReference>
<evidence type="ECO:0000256" key="4">
    <source>
        <dbReference type="ARBA" id="ARBA00023242"/>
    </source>
</evidence>
<feature type="region of interest" description="Disordered" evidence="5">
    <location>
        <begin position="83"/>
        <end position="106"/>
    </location>
</feature>
<proteinExistence type="predicted"/>
<keyword evidence="2" id="KW-0805">Transcription regulation</keyword>
<evidence type="ECO:0000256" key="1">
    <source>
        <dbReference type="ARBA" id="ARBA00022723"/>
    </source>
</evidence>
<dbReference type="PANTHER" id="PTHR47424">
    <property type="entry name" value="REGULATORY PROTEIN GAL4"/>
    <property type="match status" value="1"/>
</dbReference>
<evidence type="ECO:0000313" key="8">
    <source>
        <dbReference type="Proteomes" id="UP000829685"/>
    </source>
</evidence>
<dbReference type="GO" id="GO:0000435">
    <property type="term" value="P:positive regulation of transcription from RNA polymerase II promoter by galactose"/>
    <property type="evidence" value="ECO:0007669"/>
    <property type="project" value="TreeGrafter"/>
</dbReference>
<feature type="domain" description="Zn(2)-C6 fungal-type" evidence="6">
    <location>
        <begin position="25"/>
        <end position="54"/>
    </location>
</feature>
<protein>
    <recommendedName>
        <fullName evidence="6">Zn(2)-C6 fungal-type domain-containing protein</fullName>
    </recommendedName>
</protein>
<gene>
    <name evidence="7" type="ORF">JX265_008804</name>
</gene>
<dbReference type="InterPro" id="IPR051127">
    <property type="entry name" value="Fungal_SecMet_Regulators"/>
</dbReference>
<dbReference type="InterPro" id="IPR007219">
    <property type="entry name" value="XnlR_reg_dom"/>
</dbReference>
<dbReference type="InterPro" id="IPR036864">
    <property type="entry name" value="Zn2-C6_fun-type_DNA-bd_sf"/>
</dbReference>
<dbReference type="GO" id="GO:0006351">
    <property type="term" value="P:DNA-templated transcription"/>
    <property type="evidence" value="ECO:0007669"/>
    <property type="project" value="InterPro"/>
</dbReference>
<dbReference type="PANTHER" id="PTHR47424:SF15">
    <property type="entry name" value="ZN(II)2CYS6 TRANSCRIPTION FACTOR (EUROFUNG)"/>
    <property type="match status" value="1"/>
</dbReference>
<dbReference type="Gene3D" id="4.10.240.10">
    <property type="entry name" value="Zn(2)-C6 fungal-type DNA-binding domain"/>
    <property type="match status" value="1"/>
</dbReference>
<dbReference type="Pfam" id="PF00172">
    <property type="entry name" value="Zn_clus"/>
    <property type="match status" value="1"/>
</dbReference>
<dbReference type="CDD" id="cd12148">
    <property type="entry name" value="fungal_TF_MHR"/>
    <property type="match status" value="1"/>
</dbReference>
<dbReference type="SMART" id="SM00066">
    <property type="entry name" value="GAL4"/>
    <property type="match status" value="1"/>
</dbReference>
<evidence type="ECO:0000313" key="7">
    <source>
        <dbReference type="EMBL" id="KAI1863587.1"/>
    </source>
</evidence>
<dbReference type="InterPro" id="IPR001138">
    <property type="entry name" value="Zn2Cys6_DnaBD"/>
</dbReference>
<dbReference type="PROSITE" id="PS00463">
    <property type="entry name" value="ZN2_CY6_FUNGAL_1"/>
    <property type="match status" value="1"/>
</dbReference>
<dbReference type="SMART" id="SM00906">
    <property type="entry name" value="Fungal_trans"/>
    <property type="match status" value="1"/>
</dbReference>
<dbReference type="SUPFAM" id="SSF57701">
    <property type="entry name" value="Zn2/Cys6 DNA-binding domain"/>
    <property type="match status" value="1"/>
</dbReference>
<sequence>MEQAGVRPPMQNSGSKVRRPRAARACDACRVKKNKCDDLYPCTYCRNHNIECVYRGQEVGRRLFTPDYVRNLEEQVRRLSALEKQANGGQASPHLPSTGEPDAEFYGSSSSVALLSHVQRAGDAPGGSTEDADGEALVTNLHNDAFSPAVDAALSSHRLVGHATHYPQCRVFITSYFTSIHYVHPFLDKTEFMSRCENLWSQDGSASHASSFAALYYSILSLGALVGPREDEPIGGIGNLQWSRRLFDESIARCHRLGMVTDLDMVQCYFMLAKICQNELNPHWSYMYVGLAVRTALAMGINREPSAHSRKNVSQLKAETRTWWGLYSLETEMSFAMGRPDTLGADLYHNRRFPVIGNESCDSSPPSESFDPPHVAIIKSMVDLSRITRSICLGIYLPETITPRTVALAYQLEQDLDRWVESLPESIRPRQSTAGPLPLKSVRDPQWAKRQRLVLGIRYHNLRILTFGSLLLTSSSNERSSLPGLREGIKKCLDSAKETIDTIYVTYQHHDFFRTW</sequence>
<dbReference type="Pfam" id="PF04082">
    <property type="entry name" value="Fungal_trans"/>
    <property type="match status" value="1"/>
</dbReference>
<keyword evidence="8" id="KW-1185">Reference proteome</keyword>
<evidence type="ECO:0000256" key="3">
    <source>
        <dbReference type="ARBA" id="ARBA00023163"/>
    </source>
</evidence>
<name>A0A9Q0ALW0_9PEZI</name>
<evidence type="ECO:0000256" key="5">
    <source>
        <dbReference type="SAM" id="MobiDB-lite"/>
    </source>
</evidence>
<dbReference type="PROSITE" id="PS50048">
    <property type="entry name" value="ZN2_CY6_FUNGAL_2"/>
    <property type="match status" value="1"/>
</dbReference>